<name>A0A3B1BSE5_9ZZZZ</name>
<protein>
    <submittedName>
        <fullName evidence="2">Uncharacterized protein</fullName>
    </submittedName>
</protein>
<proteinExistence type="predicted"/>
<evidence type="ECO:0000313" key="2">
    <source>
        <dbReference type="EMBL" id="VAX21226.1"/>
    </source>
</evidence>
<keyword evidence="1" id="KW-1133">Transmembrane helix</keyword>
<dbReference type="AlphaFoldDB" id="A0A3B1BSE5"/>
<keyword evidence="1" id="KW-0472">Membrane</keyword>
<feature type="transmembrane region" description="Helical" evidence="1">
    <location>
        <begin position="23"/>
        <end position="45"/>
    </location>
</feature>
<keyword evidence="1" id="KW-0812">Transmembrane</keyword>
<organism evidence="2">
    <name type="scientific">hydrothermal vent metagenome</name>
    <dbReference type="NCBI Taxonomy" id="652676"/>
    <lineage>
        <taxon>unclassified sequences</taxon>
        <taxon>metagenomes</taxon>
        <taxon>ecological metagenomes</taxon>
    </lineage>
</organism>
<gene>
    <name evidence="2" type="ORF">MNBD_NITROSPINAE01-1263</name>
</gene>
<evidence type="ECO:0000256" key="1">
    <source>
        <dbReference type="SAM" id="Phobius"/>
    </source>
</evidence>
<reference evidence="2" key="1">
    <citation type="submission" date="2018-06" db="EMBL/GenBank/DDBJ databases">
        <authorList>
            <person name="Zhirakovskaya E."/>
        </authorList>
    </citation>
    <scope>NUCLEOTIDE SEQUENCE</scope>
</reference>
<accession>A0A3B1BSE5</accession>
<sequence length="46" mass="5062">MLTLRNMMDRANGLELAAFGLEVVYIFLAAAGLVYATGWVVWTLLS</sequence>
<dbReference type="EMBL" id="UOGC01000116">
    <property type="protein sequence ID" value="VAX21226.1"/>
    <property type="molecule type" value="Genomic_DNA"/>
</dbReference>